<evidence type="ECO:0000313" key="1">
    <source>
        <dbReference type="EMBL" id="DAD97896.1"/>
    </source>
</evidence>
<dbReference type="EMBL" id="BK015248">
    <property type="protein sequence ID" value="DAD97896.1"/>
    <property type="molecule type" value="Genomic_DNA"/>
</dbReference>
<accession>A0A8S5NUL6</accession>
<organism evidence="1">
    <name type="scientific">Myoviridae sp. ctkmZ20</name>
    <dbReference type="NCBI Taxonomy" id="2825166"/>
    <lineage>
        <taxon>Viruses</taxon>
        <taxon>Duplodnaviria</taxon>
        <taxon>Heunggongvirae</taxon>
        <taxon>Uroviricota</taxon>
        <taxon>Caudoviricetes</taxon>
    </lineage>
</organism>
<reference evidence="1" key="1">
    <citation type="journal article" date="2021" name="Proc. Natl. Acad. Sci. U.S.A.">
        <title>A Catalog of Tens of Thousands of Viruses from Human Metagenomes Reveals Hidden Associations with Chronic Diseases.</title>
        <authorList>
            <person name="Tisza M.J."/>
            <person name="Buck C.B."/>
        </authorList>
    </citation>
    <scope>NUCLEOTIDE SEQUENCE</scope>
    <source>
        <strain evidence="1">CtkmZ20</strain>
    </source>
</reference>
<sequence>MIFNIKNLLLSINFRTFVVQKERDRTLSYK</sequence>
<protein>
    <submittedName>
        <fullName evidence="1">Uncharacterized protein</fullName>
    </submittedName>
</protein>
<name>A0A8S5NUL6_9CAUD</name>
<proteinExistence type="predicted"/>